<sequence length="182" mass="19394">MSEILHPLLAEIEGLFAAHGHNTYGEGVTMQAHGLQAAALAEHEGAPDELVVAALLHDIGHFLELADDAFGYHKHDGAGGDWLAARFGPEVSEPVRLHVAAKRYLCAVEPSYLDVLSAASVHSLGKQGGPMSPAEAAEFARHPHVDAAVRLRRWDDGGKVDGLKVSTVADYRDRILKVAKAG</sequence>
<dbReference type="Pfam" id="PF01966">
    <property type="entry name" value="HD"/>
    <property type="match status" value="1"/>
</dbReference>
<dbReference type="Proteomes" id="UP000029995">
    <property type="component" value="Unassembled WGS sequence"/>
</dbReference>
<dbReference type="Gene3D" id="1.10.3210.10">
    <property type="entry name" value="Hypothetical protein af1432"/>
    <property type="match status" value="1"/>
</dbReference>
<gene>
    <name evidence="2" type="ORF">P409_07575</name>
</gene>
<dbReference type="PANTHER" id="PTHR40202">
    <property type="match status" value="1"/>
</dbReference>
<evidence type="ECO:0000313" key="3">
    <source>
        <dbReference type="Proteomes" id="UP000029995"/>
    </source>
</evidence>
<feature type="domain" description="HD" evidence="1">
    <location>
        <begin position="36"/>
        <end position="90"/>
    </location>
</feature>
<dbReference type="InterPro" id="IPR006674">
    <property type="entry name" value="HD_domain"/>
</dbReference>
<reference evidence="2 3" key="1">
    <citation type="submission" date="2014-01" db="EMBL/GenBank/DDBJ databases">
        <title>Genome sequence determination for a cystic fibrosis isolate, Inquilinus limosus.</title>
        <authorList>
            <person name="Pino M."/>
            <person name="Di Conza J."/>
            <person name="Gutkind G."/>
        </authorList>
    </citation>
    <scope>NUCLEOTIDE SEQUENCE [LARGE SCALE GENOMIC DNA]</scope>
    <source>
        <strain evidence="2 3">MP06</strain>
    </source>
</reference>
<comment type="caution">
    <text evidence="2">The sequence shown here is derived from an EMBL/GenBank/DDBJ whole genome shotgun (WGS) entry which is preliminary data.</text>
</comment>
<organism evidence="2 3">
    <name type="scientific">Inquilinus limosus MP06</name>
    <dbReference type="NCBI Taxonomy" id="1398085"/>
    <lineage>
        <taxon>Bacteria</taxon>
        <taxon>Pseudomonadati</taxon>
        <taxon>Pseudomonadota</taxon>
        <taxon>Alphaproteobacteria</taxon>
        <taxon>Rhodospirillales</taxon>
        <taxon>Rhodospirillaceae</taxon>
        <taxon>Inquilinus</taxon>
    </lineage>
</organism>
<dbReference type="RefSeq" id="WP_034833815.1">
    <property type="nucleotide sequence ID" value="NZ_JANX01000060.1"/>
</dbReference>
<protein>
    <recommendedName>
        <fullName evidence="1">HD domain-containing protein</fullName>
    </recommendedName>
</protein>
<dbReference type="SUPFAM" id="SSF109604">
    <property type="entry name" value="HD-domain/PDEase-like"/>
    <property type="match status" value="1"/>
</dbReference>
<accession>A0A0A0DA74</accession>
<proteinExistence type="predicted"/>
<evidence type="ECO:0000259" key="1">
    <source>
        <dbReference type="Pfam" id="PF01966"/>
    </source>
</evidence>
<dbReference type="EMBL" id="JANX01000060">
    <property type="protein sequence ID" value="KGM34915.1"/>
    <property type="molecule type" value="Genomic_DNA"/>
</dbReference>
<dbReference type="InterPro" id="IPR052567">
    <property type="entry name" value="OP_Dioxygenase"/>
</dbReference>
<name>A0A0A0DA74_9PROT</name>
<dbReference type="AlphaFoldDB" id="A0A0A0DA74"/>
<dbReference type="PANTHER" id="PTHR40202:SF1">
    <property type="entry name" value="HD DOMAIN-CONTAINING PROTEIN"/>
    <property type="match status" value="1"/>
</dbReference>
<evidence type="ECO:0000313" key="2">
    <source>
        <dbReference type="EMBL" id="KGM34915.1"/>
    </source>
</evidence>